<comment type="function">
    <text evidence="1 6">Removes the N-terminal methionine from nascent proteins. The N-terminal methionine is often cleaved when the second residue in the primary sequence is small and uncharged (Met-Ala-, Cys, Gly, Pro, Ser, Thr, or Val). Requires deformylation of the N(alpha)-formylated initiator methionine before it can be hydrolyzed.</text>
</comment>
<dbReference type="InterPro" id="IPR001714">
    <property type="entry name" value="Pept_M24_MAP"/>
</dbReference>
<feature type="binding site" evidence="6">
    <location>
        <position position="109"/>
    </location>
    <ligand>
        <name>a divalent metal cation</name>
        <dbReference type="ChEBI" id="CHEBI:60240"/>
        <label>1</label>
    </ligand>
</feature>
<keyword evidence="5 6" id="KW-0378">Hydrolase</keyword>
<proteinExistence type="inferred from homology"/>
<feature type="binding site" evidence="6">
    <location>
        <position position="236"/>
    </location>
    <ligand>
        <name>a divalent metal cation</name>
        <dbReference type="ChEBI" id="CHEBI:60240"/>
        <label>1</label>
    </ligand>
</feature>
<dbReference type="Gene3D" id="3.90.230.10">
    <property type="entry name" value="Creatinase/methionine aminopeptidase superfamily"/>
    <property type="match status" value="1"/>
</dbReference>
<dbReference type="NCBIfam" id="TIGR00500">
    <property type="entry name" value="met_pdase_I"/>
    <property type="match status" value="1"/>
</dbReference>
<comment type="subunit">
    <text evidence="6">Monomer.</text>
</comment>
<dbReference type="PRINTS" id="PR00599">
    <property type="entry name" value="MAPEPTIDASE"/>
</dbReference>
<comment type="cofactor">
    <cofactor evidence="6">
        <name>Co(2+)</name>
        <dbReference type="ChEBI" id="CHEBI:48828"/>
    </cofactor>
    <cofactor evidence="6">
        <name>Zn(2+)</name>
        <dbReference type="ChEBI" id="CHEBI:29105"/>
    </cofactor>
    <cofactor evidence="6">
        <name>Mn(2+)</name>
        <dbReference type="ChEBI" id="CHEBI:29035"/>
    </cofactor>
    <cofactor evidence="6">
        <name>Fe(2+)</name>
        <dbReference type="ChEBI" id="CHEBI:29033"/>
    </cofactor>
    <text evidence="6">Binds 2 divalent metal cations per subunit. Has a high-affinity and a low affinity metal-binding site. The true nature of the physiological cofactor is under debate. The enzyme is active with cobalt, zinc, manganese or divalent iron ions. Most likely, methionine aminopeptidases function as mononuclear Fe(2+)-metalloproteases under physiological conditions, and the catalytically relevant metal-binding site has been assigned to the histidine-containing high-affinity site.</text>
</comment>
<feature type="domain" description="Peptidase M24" evidence="8">
    <location>
        <begin position="13"/>
        <end position="242"/>
    </location>
</feature>
<dbReference type="Proteomes" id="UP000183605">
    <property type="component" value="Unassembled WGS sequence"/>
</dbReference>
<comment type="catalytic activity">
    <reaction evidence="6 7">
        <text>Release of N-terminal amino acids, preferentially methionine, from peptides and arylamides.</text>
        <dbReference type="EC" id="3.4.11.18"/>
    </reaction>
</comment>
<dbReference type="InterPro" id="IPR000994">
    <property type="entry name" value="Pept_M24"/>
</dbReference>
<dbReference type="GO" id="GO:0005829">
    <property type="term" value="C:cytosol"/>
    <property type="evidence" value="ECO:0007669"/>
    <property type="project" value="TreeGrafter"/>
</dbReference>
<dbReference type="InterPro" id="IPR036005">
    <property type="entry name" value="Creatinase/aminopeptidase-like"/>
</dbReference>
<dbReference type="EC" id="3.4.11.18" evidence="6 7"/>
<dbReference type="SUPFAM" id="SSF55920">
    <property type="entry name" value="Creatinase/aminopeptidase"/>
    <property type="match status" value="1"/>
</dbReference>
<name>A0A1J5AWG9_9BACT</name>
<feature type="binding site" evidence="6">
    <location>
        <position position="172"/>
    </location>
    <ligand>
        <name>a divalent metal cation</name>
        <dbReference type="ChEBI" id="CHEBI:60240"/>
        <label>2</label>
        <note>catalytic</note>
    </ligand>
</feature>
<accession>A0A1J5AWG9</accession>
<feature type="binding site" evidence="6">
    <location>
        <position position="98"/>
    </location>
    <ligand>
        <name>a divalent metal cation</name>
        <dbReference type="ChEBI" id="CHEBI:60240"/>
        <label>1</label>
    </ligand>
</feature>
<evidence type="ECO:0000259" key="8">
    <source>
        <dbReference type="Pfam" id="PF00557"/>
    </source>
</evidence>
<dbReference type="InterPro" id="IPR002467">
    <property type="entry name" value="Pept_M24A_MAP1"/>
</dbReference>
<feature type="binding site" evidence="6">
    <location>
        <position position="205"/>
    </location>
    <ligand>
        <name>a divalent metal cation</name>
        <dbReference type="ChEBI" id="CHEBI:60240"/>
        <label>2</label>
        <note>catalytic</note>
    </ligand>
</feature>
<organism evidence="9 10">
    <name type="scientific">Candidatus Beckwithbacteria bacterium CG2_30_44_31</name>
    <dbReference type="NCBI Taxonomy" id="1805035"/>
    <lineage>
        <taxon>Bacteria</taxon>
        <taxon>Candidatus Beckwithiibacteriota</taxon>
    </lineage>
</organism>
<feature type="binding site" evidence="6">
    <location>
        <position position="179"/>
    </location>
    <ligand>
        <name>substrate</name>
    </ligand>
</feature>
<keyword evidence="3 6" id="KW-0645">Protease</keyword>
<dbReference type="GO" id="GO:0046872">
    <property type="term" value="F:metal ion binding"/>
    <property type="evidence" value="ECO:0007669"/>
    <property type="project" value="UniProtKB-UniRule"/>
</dbReference>
<feature type="binding site" evidence="6">
    <location>
        <position position="80"/>
    </location>
    <ligand>
        <name>substrate</name>
    </ligand>
</feature>
<dbReference type="EMBL" id="MNXQ01000037">
    <property type="protein sequence ID" value="OIP03445.1"/>
    <property type="molecule type" value="Genomic_DNA"/>
</dbReference>
<feature type="binding site" evidence="6">
    <location>
        <position position="109"/>
    </location>
    <ligand>
        <name>a divalent metal cation</name>
        <dbReference type="ChEBI" id="CHEBI:60240"/>
        <label>2</label>
        <note>catalytic</note>
    </ligand>
</feature>
<dbReference type="PANTHER" id="PTHR43330">
    <property type="entry name" value="METHIONINE AMINOPEPTIDASE"/>
    <property type="match status" value="1"/>
</dbReference>
<evidence type="ECO:0000256" key="4">
    <source>
        <dbReference type="ARBA" id="ARBA00022723"/>
    </source>
</evidence>
<dbReference type="InterPro" id="IPR001131">
    <property type="entry name" value="Peptidase_M24B_aminopep-P_CS"/>
</dbReference>
<evidence type="ECO:0000256" key="5">
    <source>
        <dbReference type="ARBA" id="ARBA00022801"/>
    </source>
</evidence>
<dbReference type="GO" id="GO:0004239">
    <property type="term" value="F:initiator methionyl aminopeptidase activity"/>
    <property type="evidence" value="ECO:0007669"/>
    <property type="project" value="UniProtKB-UniRule"/>
</dbReference>
<dbReference type="PROSITE" id="PS00491">
    <property type="entry name" value="PROLINE_PEPTIDASE"/>
    <property type="match status" value="1"/>
</dbReference>
<evidence type="ECO:0000313" key="9">
    <source>
        <dbReference type="EMBL" id="OIP03445.1"/>
    </source>
</evidence>
<evidence type="ECO:0000313" key="10">
    <source>
        <dbReference type="Proteomes" id="UP000183605"/>
    </source>
</evidence>
<dbReference type="AlphaFoldDB" id="A0A1J5AWG9"/>
<protein>
    <recommendedName>
        <fullName evidence="6 7">Methionine aminopeptidase</fullName>
        <shortName evidence="6">MAP</shortName>
        <shortName evidence="6">MetAP</shortName>
        <ecNumber evidence="6 7">3.4.11.18</ecNumber>
    </recommendedName>
    <alternativeName>
        <fullName evidence="6">Peptidase M</fullName>
    </alternativeName>
</protein>
<dbReference type="Pfam" id="PF00557">
    <property type="entry name" value="Peptidase_M24"/>
    <property type="match status" value="1"/>
</dbReference>
<keyword evidence="4 6" id="KW-0479">Metal-binding</keyword>
<comment type="caution">
    <text evidence="9">The sequence shown here is derived from an EMBL/GenBank/DDBJ whole genome shotgun (WGS) entry which is preliminary data.</text>
</comment>
<reference evidence="9 10" key="1">
    <citation type="journal article" date="2016" name="Environ. Microbiol.">
        <title>Genomic resolution of a cold subsurface aquifer community provides metabolic insights for novel microbes adapted to high CO concentrations.</title>
        <authorList>
            <person name="Probst A.J."/>
            <person name="Castelle C.J."/>
            <person name="Singh A."/>
            <person name="Brown C.T."/>
            <person name="Anantharaman K."/>
            <person name="Sharon I."/>
            <person name="Hug L.A."/>
            <person name="Burstein D."/>
            <person name="Emerson J.B."/>
            <person name="Thomas B.C."/>
            <person name="Banfield J.F."/>
        </authorList>
    </citation>
    <scope>NUCLEOTIDE SEQUENCE [LARGE SCALE GENOMIC DNA]</scope>
    <source>
        <strain evidence="9">CG2_30_44_31</strain>
    </source>
</reference>
<evidence type="ECO:0000256" key="3">
    <source>
        <dbReference type="ARBA" id="ARBA00022670"/>
    </source>
</evidence>
<dbReference type="PANTHER" id="PTHR43330:SF27">
    <property type="entry name" value="METHIONINE AMINOPEPTIDASE"/>
    <property type="match status" value="1"/>
</dbReference>
<evidence type="ECO:0000256" key="7">
    <source>
        <dbReference type="RuleBase" id="RU003653"/>
    </source>
</evidence>
<dbReference type="HAMAP" id="MF_01974">
    <property type="entry name" value="MetAP_1"/>
    <property type="match status" value="1"/>
</dbReference>
<gene>
    <name evidence="6" type="primary">map</name>
    <name evidence="9" type="ORF">AUK18_02035</name>
</gene>
<evidence type="ECO:0000256" key="6">
    <source>
        <dbReference type="HAMAP-Rule" id="MF_01974"/>
    </source>
</evidence>
<feature type="binding site" evidence="6">
    <location>
        <position position="236"/>
    </location>
    <ligand>
        <name>a divalent metal cation</name>
        <dbReference type="ChEBI" id="CHEBI:60240"/>
        <label>2</label>
        <note>catalytic</note>
    </ligand>
</feature>
<sequence>MIIQNDQQLRTYQKGVDLAMKILLQLNQSLKPGILPIDIDQLAFKLCDQHHVKPAFLGTGGKHSVYQHATCISVNDTAVHGIPSSTEVFKIGDIVKIDFGIIYQGFYTDFCVTVGLKQLTPAQIKLIQVAKKAVRESIRQAVPGNTTGHLGSVMHSVAKKSGFDVLKHYTGHGIGKTLHDSPVIPAHGIPGQGELLQPGMVVCLEAQIVSGSDQVEVADDGWSVKTVDHGLVAMFEYMVVVRDKPLVLNPTFDWPIVV</sequence>
<evidence type="ECO:0000256" key="1">
    <source>
        <dbReference type="ARBA" id="ARBA00002521"/>
    </source>
</evidence>
<dbReference type="GO" id="GO:0070006">
    <property type="term" value="F:metalloaminopeptidase activity"/>
    <property type="evidence" value="ECO:0007669"/>
    <property type="project" value="UniProtKB-UniRule"/>
</dbReference>
<evidence type="ECO:0000256" key="2">
    <source>
        <dbReference type="ARBA" id="ARBA00022438"/>
    </source>
</evidence>
<dbReference type="GO" id="GO:0006508">
    <property type="term" value="P:proteolysis"/>
    <property type="evidence" value="ECO:0007669"/>
    <property type="project" value="UniProtKB-KW"/>
</dbReference>
<comment type="similarity">
    <text evidence="6">Belongs to the peptidase M24A family. Methionine aminopeptidase type 1 subfamily.</text>
</comment>
<keyword evidence="2 6" id="KW-0031">Aminopeptidase</keyword>